<dbReference type="InterPro" id="IPR025975">
    <property type="entry name" value="Polysacc_lyase"/>
</dbReference>
<dbReference type="Pfam" id="PF14099">
    <property type="entry name" value="Polysacc_lyase"/>
    <property type="match status" value="1"/>
</dbReference>
<accession>A0A8T6ZBJ1</accession>
<organism evidence="2 3">
    <name type="scientific">Paraburkholderia sacchari</name>
    <dbReference type="NCBI Taxonomy" id="159450"/>
    <lineage>
        <taxon>Bacteria</taxon>
        <taxon>Pseudomonadati</taxon>
        <taxon>Pseudomonadota</taxon>
        <taxon>Betaproteobacteria</taxon>
        <taxon>Burkholderiales</taxon>
        <taxon>Burkholderiaceae</taxon>
        <taxon>Paraburkholderia</taxon>
    </lineage>
</organism>
<dbReference type="RefSeq" id="WP_084225855.1">
    <property type="nucleotide sequence ID" value="NZ_CADFGF010000003.1"/>
</dbReference>
<reference evidence="2" key="2">
    <citation type="submission" date="2020-04" db="EMBL/GenBank/DDBJ databases">
        <authorList>
            <person name="Alexandrino P."/>
            <person name="Mendonca T."/>
            <person name="Guaman L."/>
            <person name="Cherix J."/>
            <person name="Lozano-Sakalauskas G."/>
            <person name="Fujita A."/>
            <person name="Filho E.R."/>
            <person name="Long P."/>
            <person name="Padilla G."/>
            <person name="Taciro M.K."/>
            <person name="Gomez J.G."/>
            <person name="Silva L.F."/>
            <person name="Torres M."/>
        </authorList>
    </citation>
    <scope>NUCLEOTIDE SEQUENCE</scope>
    <source>
        <strain evidence="2">LMG 19450</strain>
    </source>
</reference>
<comment type="caution">
    <text evidence="2">The sequence shown here is derived from an EMBL/GenBank/DDBJ whole genome shotgun (WGS) entry which is preliminary data.</text>
</comment>
<dbReference type="AlphaFoldDB" id="A0A8T6ZBJ1"/>
<evidence type="ECO:0000313" key="2">
    <source>
        <dbReference type="EMBL" id="NLP62045.1"/>
    </source>
</evidence>
<keyword evidence="1" id="KW-0732">Signal</keyword>
<dbReference type="PROSITE" id="PS51257">
    <property type="entry name" value="PROKAR_LIPOPROTEIN"/>
    <property type="match status" value="1"/>
</dbReference>
<evidence type="ECO:0000256" key="1">
    <source>
        <dbReference type="SAM" id="SignalP"/>
    </source>
</evidence>
<dbReference type="EMBL" id="JTDB02000003">
    <property type="protein sequence ID" value="NLP62045.1"/>
    <property type="molecule type" value="Genomic_DNA"/>
</dbReference>
<dbReference type="Proteomes" id="UP000030460">
    <property type="component" value="Unassembled WGS sequence"/>
</dbReference>
<proteinExistence type="predicted"/>
<name>A0A8T6ZBJ1_9BURK</name>
<dbReference type="Gene3D" id="2.60.120.200">
    <property type="match status" value="1"/>
</dbReference>
<protein>
    <recommendedName>
        <fullName evidence="4">Lipoprotein</fullName>
    </recommendedName>
</protein>
<feature type="signal peptide" evidence="1">
    <location>
        <begin position="1"/>
        <end position="22"/>
    </location>
</feature>
<evidence type="ECO:0008006" key="4">
    <source>
        <dbReference type="Google" id="ProtNLM"/>
    </source>
</evidence>
<gene>
    <name evidence="2" type="ORF">NH14_012840</name>
</gene>
<keyword evidence="3" id="KW-1185">Reference proteome</keyword>
<feature type="chain" id="PRO_5035873322" description="Lipoprotein" evidence="1">
    <location>
        <begin position="23"/>
        <end position="258"/>
    </location>
</feature>
<sequence length="258" mass="29187">MKKILLRAGMVVIVLASTGCTSQVTTGAKSHEQSYSSTWTQGIDPRLVVQAPRNAISIVDNPVSQAPMMRISIHQSDDFRSVANGTPRGEIAFNRIFHFEPNRLYQITWSTVIPQDYQFDSMQPELFTQILQGPEGGLGPPPFSIRFVDKRYQVEIRSAAKAVPRVFVFGDPSVDRGKVVHWVLRYRPDHTGANAVMDLSMNGVNVVNCQGCGNAYANDREAYLKMGIYKWWWQSRPSDVKDRTLFFGNVEVKWFQVK</sequence>
<dbReference type="OrthoDB" id="9095495at2"/>
<reference evidence="2" key="1">
    <citation type="journal article" date="2015" name="Genome Announc.">
        <title>Draft Genome Sequence of the Polyhydroxyalkanoate-Producing Bacterium Burkholderia sacchari LMG 19450 Isolated from Brazilian Sugarcane Plantation Soil.</title>
        <authorList>
            <person name="Alexandrino P.M."/>
            <person name="Mendonca T.T."/>
            <person name="Guaman Bautista L.P."/>
            <person name="Cherix J."/>
            <person name="Lozano-Sakalauskas G.C."/>
            <person name="Fujita A."/>
            <person name="Ramos Filho E."/>
            <person name="Long P."/>
            <person name="Padilla G."/>
            <person name="Taciro M.K."/>
            <person name="Gomez J.G."/>
            <person name="Silva L.F."/>
        </authorList>
    </citation>
    <scope>NUCLEOTIDE SEQUENCE</scope>
    <source>
        <strain evidence="2">LMG 19450</strain>
    </source>
</reference>
<evidence type="ECO:0000313" key="3">
    <source>
        <dbReference type="Proteomes" id="UP000030460"/>
    </source>
</evidence>